<organism evidence="1 2">
    <name type="scientific">Caerostris extrusa</name>
    <name type="common">Bark spider</name>
    <name type="synonym">Caerostris bankana</name>
    <dbReference type="NCBI Taxonomy" id="172846"/>
    <lineage>
        <taxon>Eukaryota</taxon>
        <taxon>Metazoa</taxon>
        <taxon>Ecdysozoa</taxon>
        <taxon>Arthropoda</taxon>
        <taxon>Chelicerata</taxon>
        <taxon>Arachnida</taxon>
        <taxon>Araneae</taxon>
        <taxon>Araneomorphae</taxon>
        <taxon>Entelegynae</taxon>
        <taxon>Araneoidea</taxon>
        <taxon>Araneidae</taxon>
        <taxon>Caerostris</taxon>
    </lineage>
</organism>
<dbReference type="EMBL" id="BPLR01012530">
    <property type="protein sequence ID" value="GIY54605.1"/>
    <property type="molecule type" value="Genomic_DNA"/>
</dbReference>
<evidence type="ECO:0000313" key="1">
    <source>
        <dbReference type="EMBL" id="GIY54605.1"/>
    </source>
</evidence>
<name>A0AAV4UA67_CAEEX</name>
<sequence>MADVVSSQAIVEARRKVDFRCVAENERGGGSSEILCLVVYKVTVALSEWEPKSIHLLQKLKQSCRQWWCSVICRRRTVACSRSVCHVMNVL</sequence>
<proteinExistence type="predicted"/>
<keyword evidence="2" id="KW-1185">Reference proteome</keyword>
<accession>A0AAV4UA67</accession>
<reference evidence="1 2" key="1">
    <citation type="submission" date="2021-06" db="EMBL/GenBank/DDBJ databases">
        <title>Caerostris extrusa draft genome.</title>
        <authorList>
            <person name="Kono N."/>
            <person name="Arakawa K."/>
        </authorList>
    </citation>
    <scope>NUCLEOTIDE SEQUENCE [LARGE SCALE GENOMIC DNA]</scope>
</reference>
<dbReference type="Proteomes" id="UP001054945">
    <property type="component" value="Unassembled WGS sequence"/>
</dbReference>
<dbReference type="AlphaFoldDB" id="A0AAV4UA67"/>
<evidence type="ECO:0000313" key="2">
    <source>
        <dbReference type="Proteomes" id="UP001054945"/>
    </source>
</evidence>
<comment type="caution">
    <text evidence="1">The sequence shown here is derived from an EMBL/GenBank/DDBJ whole genome shotgun (WGS) entry which is preliminary data.</text>
</comment>
<protein>
    <submittedName>
        <fullName evidence="1">Uncharacterized protein</fullName>
    </submittedName>
</protein>
<gene>
    <name evidence="1" type="ORF">CEXT_307781</name>
</gene>